<dbReference type="Proteomes" id="UP000000851">
    <property type="component" value="Chromosome"/>
</dbReference>
<dbReference type="HOGENOM" id="CLU_079569_3_0_11"/>
<evidence type="ECO:0000256" key="3">
    <source>
        <dbReference type="ARBA" id="ARBA00022692"/>
    </source>
</evidence>
<comment type="subcellular location">
    <subcellularLocation>
        <location evidence="1">Cell membrane</location>
        <topology evidence="1">Multi-pass membrane protein</topology>
    </subcellularLocation>
</comment>
<dbReference type="EMBL" id="CP001700">
    <property type="protein sequence ID" value="ACU69679.1"/>
    <property type="molecule type" value="Genomic_DNA"/>
</dbReference>
<dbReference type="GO" id="GO:0005886">
    <property type="term" value="C:plasma membrane"/>
    <property type="evidence" value="ECO:0007669"/>
    <property type="project" value="UniProtKB-SubCell"/>
</dbReference>
<evidence type="ECO:0000256" key="2">
    <source>
        <dbReference type="ARBA" id="ARBA00022475"/>
    </source>
</evidence>
<organism evidence="7 8">
    <name type="scientific">Catenulispora acidiphila (strain DSM 44928 / JCM 14897 / NBRC 102108 / NRRL B-24433 / ID139908)</name>
    <dbReference type="NCBI Taxonomy" id="479433"/>
    <lineage>
        <taxon>Bacteria</taxon>
        <taxon>Bacillati</taxon>
        <taxon>Actinomycetota</taxon>
        <taxon>Actinomycetes</taxon>
        <taxon>Catenulisporales</taxon>
        <taxon>Catenulisporaceae</taxon>
        <taxon>Catenulispora</taxon>
    </lineage>
</organism>
<dbReference type="InterPro" id="IPR001123">
    <property type="entry name" value="LeuE-type"/>
</dbReference>
<evidence type="ECO:0000256" key="1">
    <source>
        <dbReference type="ARBA" id="ARBA00004651"/>
    </source>
</evidence>
<feature type="transmembrane region" description="Helical" evidence="6">
    <location>
        <begin position="83"/>
        <end position="101"/>
    </location>
</feature>
<accession>C7Q0Q1</accession>
<dbReference type="GO" id="GO:0015171">
    <property type="term" value="F:amino acid transmembrane transporter activity"/>
    <property type="evidence" value="ECO:0007669"/>
    <property type="project" value="TreeGrafter"/>
</dbReference>
<dbReference type="AlphaFoldDB" id="C7Q0Q1"/>
<evidence type="ECO:0000256" key="4">
    <source>
        <dbReference type="ARBA" id="ARBA00022989"/>
    </source>
</evidence>
<gene>
    <name evidence="7" type="ordered locus">Caci_0744</name>
</gene>
<keyword evidence="8" id="KW-1185">Reference proteome</keyword>
<feature type="transmembrane region" description="Helical" evidence="6">
    <location>
        <begin position="46"/>
        <end position="71"/>
    </location>
</feature>
<evidence type="ECO:0000313" key="8">
    <source>
        <dbReference type="Proteomes" id="UP000000851"/>
    </source>
</evidence>
<keyword evidence="5 6" id="KW-0472">Membrane</keyword>
<proteinExistence type="predicted"/>
<dbReference type="InParanoid" id="C7Q0Q1"/>
<name>C7Q0Q1_CATAD</name>
<dbReference type="PANTHER" id="PTHR30086">
    <property type="entry name" value="ARGININE EXPORTER PROTEIN ARGO"/>
    <property type="match status" value="1"/>
</dbReference>
<dbReference type="eggNOG" id="COG1280">
    <property type="taxonomic scope" value="Bacteria"/>
</dbReference>
<dbReference type="KEGG" id="cai:Caci_0744"/>
<feature type="transmembrane region" description="Helical" evidence="6">
    <location>
        <begin position="12"/>
        <end position="34"/>
    </location>
</feature>
<feature type="transmembrane region" description="Helical" evidence="6">
    <location>
        <begin position="167"/>
        <end position="185"/>
    </location>
</feature>
<evidence type="ECO:0000256" key="5">
    <source>
        <dbReference type="ARBA" id="ARBA00023136"/>
    </source>
</evidence>
<dbReference type="STRING" id="479433.Caci_0744"/>
<evidence type="ECO:0000313" key="7">
    <source>
        <dbReference type="EMBL" id="ACU69679.1"/>
    </source>
</evidence>
<keyword evidence="2" id="KW-1003">Cell membrane</keyword>
<dbReference type="Pfam" id="PF01810">
    <property type="entry name" value="LysE"/>
    <property type="match status" value="1"/>
</dbReference>
<reference evidence="7 8" key="1">
    <citation type="journal article" date="2009" name="Stand. Genomic Sci.">
        <title>Complete genome sequence of Catenulispora acidiphila type strain (ID 139908).</title>
        <authorList>
            <person name="Copeland A."/>
            <person name="Lapidus A."/>
            <person name="Glavina Del Rio T."/>
            <person name="Nolan M."/>
            <person name="Lucas S."/>
            <person name="Chen F."/>
            <person name="Tice H."/>
            <person name="Cheng J.F."/>
            <person name="Bruce D."/>
            <person name="Goodwin L."/>
            <person name="Pitluck S."/>
            <person name="Mikhailova N."/>
            <person name="Pati A."/>
            <person name="Ivanova N."/>
            <person name="Mavromatis K."/>
            <person name="Chen A."/>
            <person name="Palaniappan K."/>
            <person name="Chain P."/>
            <person name="Land M."/>
            <person name="Hauser L."/>
            <person name="Chang Y.J."/>
            <person name="Jeffries C.D."/>
            <person name="Chertkov O."/>
            <person name="Brettin T."/>
            <person name="Detter J.C."/>
            <person name="Han C."/>
            <person name="Ali Z."/>
            <person name="Tindall B.J."/>
            <person name="Goker M."/>
            <person name="Bristow J."/>
            <person name="Eisen J.A."/>
            <person name="Markowitz V."/>
            <person name="Hugenholtz P."/>
            <person name="Kyrpides N.C."/>
            <person name="Klenk H.P."/>
        </authorList>
    </citation>
    <scope>NUCLEOTIDE SEQUENCE [LARGE SCALE GENOMIC DNA]</scope>
    <source>
        <strain evidence="8">DSM 44928 / JCM 14897 / NBRC 102108 / NRRL B-24433 / ID139908</strain>
    </source>
</reference>
<dbReference type="PIRSF" id="PIRSF006324">
    <property type="entry name" value="LeuE"/>
    <property type="match status" value="1"/>
</dbReference>
<keyword evidence="4 6" id="KW-1133">Transmembrane helix</keyword>
<protein>
    <submittedName>
        <fullName evidence="7">Lysine exporter protein (LYSE/YGGA)</fullName>
    </submittedName>
</protein>
<keyword evidence="3 6" id="KW-0812">Transmembrane</keyword>
<dbReference type="PANTHER" id="PTHR30086:SF20">
    <property type="entry name" value="ARGININE EXPORTER PROTEIN ARGO-RELATED"/>
    <property type="match status" value="1"/>
</dbReference>
<sequence length="213" mass="22170">MGCMDGSVLHALVSFALVAGLVTVIPGLDTAVVLRSALVLGRGQAFGAAFGVTFGALVWGAAAATGVSVLLTASHAAYTGLRVVGALYLLWMGMGMVRAAWRGELSQGSEQVPDTGLVRAFLRGAGTNLLNPKVGAFYIAVFPQFMPVHVSHLAMGLGLAGVHDLEAMVWFSVLILGAHRARAWFAKRRVKRALDAVTGTVLVGFGVELALRG</sequence>
<evidence type="ECO:0000256" key="6">
    <source>
        <dbReference type="SAM" id="Phobius"/>
    </source>
</evidence>